<evidence type="ECO:0000256" key="1">
    <source>
        <dbReference type="ARBA" id="ARBA00004141"/>
    </source>
</evidence>
<dbReference type="InterPro" id="IPR007016">
    <property type="entry name" value="O-antigen_ligase-rel_domated"/>
</dbReference>
<evidence type="ECO:0000313" key="8">
    <source>
        <dbReference type="EMBL" id="MCQ8103102.1"/>
    </source>
</evidence>
<feature type="domain" description="DUF5935" evidence="7">
    <location>
        <begin position="1"/>
        <end position="186"/>
    </location>
</feature>
<evidence type="ECO:0000256" key="2">
    <source>
        <dbReference type="ARBA" id="ARBA00022692"/>
    </source>
</evidence>
<evidence type="ECO:0000256" key="4">
    <source>
        <dbReference type="ARBA" id="ARBA00023136"/>
    </source>
</evidence>
<evidence type="ECO:0000259" key="6">
    <source>
        <dbReference type="Pfam" id="PF04932"/>
    </source>
</evidence>
<feature type="transmembrane region" description="Helical" evidence="5">
    <location>
        <begin position="129"/>
        <end position="150"/>
    </location>
</feature>
<accession>A0ABT1TCB6</accession>
<dbReference type="PANTHER" id="PTHR37422:SF21">
    <property type="entry name" value="EXOQ-LIKE PROTEIN"/>
    <property type="match status" value="1"/>
</dbReference>
<gene>
    <name evidence="8" type="ORF">NP590_03190</name>
</gene>
<comment type="subcellular location">
    <subcellularLocation>
        <location evidence="1">Membrane</location>
        <topology evidence="1">Multi-pass membrane protein</topology>
    </subcellularLocation>
</comment>
<evidence type="ECO:0000259" key="7">
    <source>
        <dbReference type="Pfam" id="PF19358"/>
    </source>
</evidence>
<organism evidence="8 9">
    <name type="scientific">Methylomonas subterranea</name>
    <dbReference type="NCBI Taxonomy" id="2952225"/>
    <lineage>
        <taxon>Bacteria</taxon>
        <taxon>Pseudomonadati</taxon>
        <taxon>Pseudomonadota</taxon>
        <taxon>Gammaproteobacteria</taxon>
        <taxon>Methylococcales</taxon>
        <taxon>Methylococcaceae</taxon>
        <taxon>Methylomonas</taxon>
    </lineage>
</organism>
<dbReference type="Pfam" id="PF19358">
    <property type="entry name" value="DUF5935"/>
    <property type="match status" value="1"/>
</dbReference>
<feature type="transmembrane region" description="Helical" evidence="5">
    <location>
        <begin position="101"/>
        <end position="120"/>
    </location>
</feature>
<dbReference type="InterPro" id="IPR045979">
    <property type="entry name" value="DUF5935"/>
</dbReference>
<protein>
    <submittedName>
        <fullName evidence="8">O-glycosylation ligase, exosortase A system-associated</fullName>
    </submittedName>
</protein>
<feature type="transmembrane region" description="Helical" evidence="5">
    <location>
        <begin position="39"/>
        <end position="60"/>
    </location>
</feature>
<name>A0ABT1TCB6_9GAMM</name>
<evidence type="ECO:0000256" key="3">
    <source>
        <dbReference type="ARBA" id="ARBA00022989"/>
    </source>
</evidence>
<dbReference type="NCBIfam" id="TIGR03097">
    <property type="entry name" value="PEP_O_lig_1"/>
    <property type="match status" value="1"/>
</dbReference>
<feature type="transmembrane region" description="Helical" evidence="5">
    <location>
        <begin position="170"/>
        <end position="185"/>
    </location>
</feature>
<dbReference type="RefSeq" id="WP_256600771.1">
    <property type="nucleotide sequence ID" value="NZ_JANIBJ010000004.1"/>
</dbReference>
<keyword evidence="4 5" id="KW-0472">Membrane</keyword>
<feature type="transmembrane region" description="Helical" evidence="5">
    <location>
        <begin position="197"/>
        <end position="230"/>
    </location>
</feature>
<dbReference type="EMBL" id="JANIBJ010000004">
    <property type="protein sequence ID" value="MCQ8103102.1"/>
    <property type="molecule type" value="Genomic_DNA"/>
</dbReference>
<feature type="transmembrane region" description="Helical" evidence="5">
    <location>
        <begin position="236"/>
        <end position="253"/>
    </location>
</feature>
<feature type="transmembrane region" description="Helical" evidence="5">
    <location>
        <begin position="387"/>
        <end position="407"/>
    </location>
</feature>
<keyword evidence="8" id="KW-0436">Ligase</keyword>
<dbReference type="Pfam" id="PF04932">
    <property type="entry name" value="Wzy_C"/>
    <property type="match status" value="1"/>
</dbReference>
<keyword evidence="9" id="KW-1185">Reference proteome</keyword>
<sequence length="433" mass="48806">MRDIVLVLVFLGLFPKMLYQPFIGILVWIWLAFMMPQSLAYGFARSIPFSVLTAAAILFSTLISTERKRLPLTLLTVLLIIFNIWMQTTTLFALYPEDARVVASTTVKAQLINFICIMLTSSYERIKQILWVVVLSIGFYMLKGGVFALVTAGNYMVMGPEGSYLDGNNNIGLVAAMLVPLIRFLQMDDSRVWVKRCLVFLMICCLLVSAASYSRGAMLAAIAMGGFLWLKGTNKLPILILVLLSGATLLQFMPDRWKSRMDTVETYEEDASAMGRINAWEMSWNLAKDYPFGAGFECGARPELFMLYAPDPTDSHDFHSNYFSVLAHHGYLGLGLYFAIMFVAWRTGSRIIKKSELFPDTAWMGKLAAMIQVSLIGYWVGGTFLNLAYWDLPYLLIGLLIVLQRMLNDRISMKEDSDSGRLYAPISVRTLTR</sequence>
<feature type="transmembrane region" description="Helical" evidence="5">
    <location>
        <begin position="7"/>
        <end position="33"/>
    </location>
</feature>
<dbReference type="GO" id="GO:0016874">
    <property type="term" value="F:ligase activity"/>
    <property type="evidence" value="ECO:0007669"/>
    <property type="project" value="UniProtKB-KW"/>
</dbReference>
<keyword evidence="3 5" id="KW-1133">Transmembrane helix</keyword>
<feature type="transmembrane region" description="Helical" evidence="5">
    <location>
        <begin position="72"/>
        <end position="95"/>
    </location>
</feature>
<dbReference type="InterPro" id="IPR051533">
    <property type="entry name" value="WaaL-like"/>
</dbReference>
<dbReference type="InterPro" id="IPR017528">
    <property type="entry name" value="CHP03097O-antigen_lig-rel"/>
</dbReference>
<keyword evidence="2 5" id="KW-0812">Transmembrane</keyword>
<comment type="caution">
    <text evidence="8">The sequence shown here is derived from an EMBL/GenBank/DDBJ whole genome shotgun (WGS) entry which is preliminary data.</text>
</comment>
<proteinExistence type="predicted"/>
<dbReference type="Proteomes" id="UP001524499">
    <property type="component" value="Unassembled WGS sequence"/>
</dbReference>
<evidence type="ECO:0000256" key="5">
    <source>
        <dbReference type="SAM" id="Phobius"/>
    </source>
</evidence>
<evidence type="ECO:0000313" key="9">
    <source>
        <dbReference type="Proteomes" id="UP001524499"/>
    </source>
</evidence>
<feature type="domain" description="O-antigen ligase-related" evidence="6">
    <location>
        <begin position="200"/>
        <end position="338"/>
    </location>
</feature>
<reference evidence="8 9" key="1">
    <citation type="submission" date="2022-07" db="EMBL/GenBank/DDBJ databases">
        <title>Methylomonas rivi sp. nov., Methylomonas rosea sp. nov., Methylomonas aureus sp. nov. and Methylomonas subterranea sp. nov., four novel methanotrophs isolated from a freshwater creek and the deep terrestrial subsurface.</title>
        <authorList>
            <person name="Abin C."/>
            <person name="Sankaranarayanan K."/>
            <person name="Garner C."/>
            <person name="Sindelar R."/>
            <person name="Kotary K."/>
            <person name="Garner R."/>
            <person name="Barclay S."/>
            <person name="Lawson P."/>
            <person name="Krumholz L."/>
        </authorList>
    </citation>
    <scope>NUCLEOTIDE SEQUENCE [LARGE SCALE GENOMIC DNA]</scope>
    <source>
        <strain evidence="8 9">SURF-2</strain>
    </source>
</reference>
<dbReference type="PANTHER" id="PTHR37422">
    <property type="entry name" value="TEICHURONIC ACID BIOSYNTHESIS PROTEIN TUAE"/>
    <property type="match status" value="1"/>
</dbReference>